<accession>R7VJR3</accession>
<reference evidence="2" key="3">
    <citation type="submission" date="2015-06" db="UniProtKB">
        <authorList>
            <consortium name="EnsemblMetazoa"/>
        </authorList>
    </citation>
    <scope>IDENTIFICATION</scope>
</reference>
<dbReference type="InterPro" id="IPR032675">
    <property type="entry name" value="LRR_dom_sf"/>
</dbReference>
<name>R7VJR3_CAPTE</name>
<dbReference type="EMBL" id="KB293301">
    <property type="protein sequence ID" value="ELU16140.1"/>
    <property type="molecule type" value="Genomic_DNA"/>
</dbReference>
<organism evidence="1">
    <name type="scientific">Capitella teleta</name>
    <name type="common">Polychaete worm</name>
    <dbReference type="NCBI Taxonomy" id="283909"/>
    <lineage>
        <taxon>Eukaryota</taxon>
        <taxon>Metazoa</taxon>
        <taxon>Spiralia</taxon>
        <taxon>Lophotrochozoa</taxon>
        <taxon>Annelida</taxon>
        <taxon>Polychaeta</taxon>
        <taxon>Sedentaria</taxon>
        <taxon>Scolecida</taxon>
        <taxon>Capitellidae</taxon>
        <taxon>Capitella</taxon>
    </lineage>
</organism>
<dbReference type="Gene3D" id="3.80.10.10">
    <property type="entry name" value="Ribonuclease Inhibitor"/>
    <property type="match status" value="1"/>
</dbReference>
<dbReference type="AlphaFoldDB" id="R7VJR3"/>
<keyword evidence="3" id="KW-1185">Reference proteome</keyword>
<reference evidence="1 3" key="2">
    <citation type="journal article" date="2013" name="Nature">
        <title>Insights into bilaterian evolution from three spiralian genomes.</title>
        <authorList>
            <person name="Simakov O."/>
            <person name="Marletaz F."/>
            <person name="Cho S.J."/>
            <person name="Edsinger-Gonzales E."/>
            <person name="Havlak P."/>
            <person name="Hellsten U."/>
            <person name="Kuo D.H."/>
            <person name="Larsson T."/>
            <person name="Lv J."/>
            <person name="Arendt D."/>
            <person name="Savage R."/>
            <person name="Osoegawa K."/>
            <person name="de Jong P."/>
            <person name="Grimwood J."/>
            <person name="Chapman J.A."/>
            <person name="Shapiro H."/>
            <person name="Aerts A."/>
            <person name="Otillar R.P."/>
            <person name="Terry A.Y."/>
            <person name="Boore J.L."/>
            <person name="Grigoriev I.V."/>
            <person name="Lindberg D.R."/>
            <person name="Seaver E.C."/>
            <person name="Weisblat D.A."/>
            <person name="Putnam N.H."/>
            <person name="Rokhsar D.S."/>
        </authorList>
    </citation>
    <scope>NUCLEOTIDE SEQUENCE</scope>
    <source>
        <strain evidence="1 3">I ESC-2004</strain>
    </source>
</reference>
<sequence>MDIGWDFFQNDLRVTEVVPSQKFSEKLSQLLEQTSIASLDFSGLDQLTDEVFLVLQDKFKEQKQRDFVKSVKCLGCVYITDYGVMLMADTFPSLEEVVLDGCSSLSKVAAECLIVKCPSLKHLSMVATAVCNPPAIADREIDLQFAGCPLIPQNGEPQDAYEYPLKLVICSKANNLFSLTDFLLSSPSKSTELTPESPGIMKHSTSLKLANFEKPVSYTPLMVVIFHDNEKLDEKEEEFSNLYKQLSEFIEMHKQLLQLHLTAEHYSAVPEGPKVFHSRDFHAQQLYMKSHMASHQEFSLRMLTVNVATSQVRDYSTSASGDEGVCNQEEMVAIMAEVEPRVSHACALLQTLSKSEISMDTSWHAIKRMLNDFTLIRNLLSFDATNITDQMLEKVGEIRKNEDLNVEKLKRSSLAAVAFWAWVDAKYLEAIALKKIAAIKAKPQVSSKTTSMGEIIYVSDDESDHGIIITDIQWFMEILKKLQSLQNIGVDVKVNGSRFKALPPEIPLLNVDFLVGFIEGSSTEQIKLVVRVLKISGELMTVPVTSMDEERDGQMFLFTHLQDKFYLRTGLDKGHCSSLFRKKAWAESGTSRLTTDIQIDYHYRLPIGVPPSFWPRLLQECSSIGLTASIYKWGILLKSGAAEILLVHDIHGSTVSSSIDVHARLTRWNEKTDMKTFTAYLWGAVNRYLLLVEGFANKYPFLATKVRIPCKGHGCTSLGTARTLKPIHLPTEFEGEIFCAQCGDDGMTQDETLLLTGRHNPFPMHNIAPLPSNGHMNELAPYAYEMKRLVASQEIHPLEYCVVCGVLSVASEALWRLQSNMYPCQALHCINFEKSLVKNLRIQSNFVQALPRSSEEGEGHQGWYEGLMVTRMRALRQGQMIISFSVLKAGNIEIFIGDKEAIEILNCEGISSKTAFYYHLGTGIIETVDYVKSTEVEPIKLQQQDPHWLLVIDLTVYKNGEHVLDAWVPRHKHNLAFKLHPDGESCPALIYNIPKFPMIRAAHFPLGCMLLHKTGIGNQWAVMRVLARKDGLLYLGTNKDDLNTDRITIVKPSSQKLRPYGNYSESFTVIAPKGNVKQPFKTFA</sequence>
<dbReference type="SUPFAM" id="SSF52047">
    <property type="entry name" value="RNI-like"/>
    <property type="match status" value="1"/>
</dbReference>
<dbReference type="EMBL" id="AMQN01004361">
    <property type="status" value="NOT_ANNOTATED_CDS"/>
    <property type="molecule type" value="Genomic_DNA"/>
</dbReference>
<protein>
    <submittedName>
        <fullName evidence="1 2">Uncharacterized protein</fullName>
    </submittedName>
</protein>
<dbReference type="EnsemblMetazoa" id="CapteT214303">
    <property type="protein sequence ID" value="CapteP214303"/>
    <property type="gene ID" value="CapteG214303"/>
</dbReference>
<gene>
    <name evidence="1" type="ORF">CAPTEDRAFT_214303</name>
</gene>
<dbReference type="Proteomes" id="UP000014760">
    <property type="component" value="Unassembled WGS sequence"/>
</dbReference>
<dbReference type="HOGENOM" id="CLU_285638_0_0_1"/>
<evidence type="ECO:0000313" key="3">
    <source>
        <dbReference type="Proteomes" id="UP000014760"/>
    </source>
</evidence>
<dbReference type="Gene3D" id="1.20.920.60">
    <property type="match status" value="1"/>
</dbReference>
<proteinExistence type="predicted"/>
<reference evidence="3" key="1">
    <citation type="submission" date="2012-12" db="EMBL/GenBank/DDBJ databases">
        <authorList>
            <person name="Hellsten U."/>
            <person name="Grimwood J."/>
            <person name="Chapman J.A."/>
            <person name="Shapiro H."/>
            <person name="Aerts A."/>
            <person name="Otillar R.P."/>
            <person name="Terry A.Y."/>
            <person name="Boore J.L."/>
            <person name="Simakov O."/>
            <person name="Marletaz F."/>
            <person name="Cho S.-J."/>
            <person name="Edsinger-Gonzales E."/>
            <person name="Havlak P."/>
            <person name="Kuo D.-H."/>
            <person name="Larsson T."/>
            <person name="Lv J."/>
            <person name="Arendt D."/>
            <person name="Savage R."/>
            <person name="Osoegawa K."/>
            <person name="de Jong P."/>
            <person name="Lindberg D.R."/>
            <person name="Seaver E.C."/>
            <person name="Weisblat D.A."/>
            <person name="Putnam N.H."/>
            <person name="Grigoriev I.V."/>
            <person name="Rokhsar D.S."/>
        </authorList>
    </citation>
    <scope>NUCLEOTIDE SEQUENCE</scope>
    <source>
        <strain evidence="3">I ESC-2004</strain>
    </source>
</reference>
<evidence type="ECO:0000313" key="2">
    <source>
        <dbReference type="EnsemblMetazoa" id="CapteP214303"/>
    </source>
</evidence>
<evidence type="ECO:0000313" key="1">
    <source>
        <dbReference type="EMBL" id="ELU16140.1"/>
    </source>
</evidence>
<dbReference type="OrthoDB" id="6288550at2759"/>
<dbReference type="STRING" id="283909.R7VJR3"/>
<dbReference type="EMBL" id="AMQN01004360">
    <property type="status" value="NOT_ANNOTATED_CDS"/>
    <property type="molecule type" value="Genomic_DNA"/>
</dbReference>